<sequence>MGDQAEGTVQNLLEQETLKWVFVGGKGGVGKTTCSSILSILLATVRSSVLIISTDPAHNLSDAFQQRFTKIPTLVNGFSNLYAMEVDPTVEHEDMGGSDGMDSLFSELAGAIPGIDEAMSFAEMLKLVQTMDYSVIVFDTAPTGHTLRLLQFPTVLEKGLAKVMSLKNKFGGLFNQMTRMFGMGEDFGDDAILGRLEGMKDVIEQVNKQFKDPGLIPCVPPISPTVDTRRPHLPVTCTVVQFLSLYETERLVQELTKFEIDTHNIIINQVIFDDEDVESKLLKARMKMQQKYLDQFYMLYDDFNITKLPLLPEEVTGVEALKAFSAHFTSPYQSVASRGDYVERLQRKLASLQRQIHETEDELERIRRGL</sequence>
<keyword evidence="12" id="KW-1185">Reference proteome</keyword>
<evidence type="ECO:0000256" key="8">
    <source>
        <dbReference type="HAMAP-Rule" id="MF_03112"/>
    </source>
</evidence>
<dbReference type="SUPFAM" id="SSF52540">
    <property type="entry name" value="P-loop containing nucleoside triphosphate hydrolases"/>
    <property type="match status" value="1"/>
</dbReference>
<keyword evidence="3 8" id="KW-0963">Cytoplasm</keyword>
<evidence type="ECO:0000256" key="6">
    <source>
        <dbReference type="ARBA" id="ARBA00022824"/>
    </source>
</evidence>
<keyword evidence="2 8" id="KW-0813">Transport</keyword>
<dbReference type="InterPro" id="IPR025723">
    <property type="entry name" value="ArsA/GET3_ATPase-like"/>
</dbReference>
<evidence type="ECO:0000256" key="3">
    <source>
        <dbReference type="ARBA" id="ARBA00022490"/>
    </source>
</evidence>
<dbReference type="HAMAP" id="MF_03112">
    <property type="entry name" value="Asna1_Get3"/>
    <property type="match status" value="1"/>
</dbReference>
<keyword evidence="6 8" id="KW-0256">Endoplasmic reticulum</keyword>
<dbReference type="Gramene" id="rna-AYBTSS11_LOCUS13998">
    <property type="protein sequence ID" value="CAJ1949962.1"/>
    <property type="gene ID" value="gene-AYBTSS11_LOCUS13998"/>
</dbReference>
<dbReference type="Proteomes" id="UP001189624">
    <property type="component" value="Chromosome 4"/>
</dbReference>
<comment type="caution">
    <text evidence="8">Lacks conserved residue(s) required for the propagation of feature annotation.</text>
</comment>
<evidence type="ECO:0000313" key="12">
    <source>
        <dbReference type="Proteomes" id="UP001189624"/>
    </source>
</evidence>
<comment type="function">
    <text evidence="8">ATPase required for the post-translational delivery of tail-anchored (TA) proteins to the endoplasmic reticulum. Recognizes and selectively binds the transmembrane domain of TA proteins in the cytosol. This complex then targets to the endoplasmic reticulum by membrane-bound receptors, where the tail-anchored protein is released for insertion. This process is regulated by ATP binding and hydrolysis. ATP binding drives the homodimer towards the closed dimer state, facilitating recognition of newly synthesized TA membrane proteins. ATP hydrolysis is required for insertion. Subsequently, the homodimer reverts towards the open dimer state, lowering its affinity for the membrane-bound receptor, and returning it to the cytosol to initiate a new round of targeting.</text>
</comment>
<comment type="subcellular location">
    <subcellularLocation>
        <location evidence="8">Cytoplasm</location>
    </subcellularLocation>
    <subcellularLocation>
        <location evidence="8">Endoplasmic reticulum</location>
    </subcellularLocation>
</comment>
<dbReference type="Pfam" id="PF02374">
    <property type="entry name" value="ArsA_ATPase"/>
    <property type="match status" value="2"/>
</dbReference>
<dbReference type="AlphaFoldDB" id="A0AA86SAW0"/>
<evidence type="ECO:0000256" key="2">
    <source>
        <dbReference type="ARBA" id="ARBA00022448"/>
    </source>
</evidence>
<keyword evidence="5 8" id="KW-0378">Hydrolase</keyword>
<dbReference type="GO" id="GO:0071816">
    <property type="term" value="P:tail-anchored membrane protein insertion into ER membrane"/>
    <property type="evidence" value="ECO:0007669"/>
    <property type="project" value="TreeGrafter"/>
</dbReference>
<dbReference type="FunFam" id="3.40.50.300:FF:000235">
    <property type="entry name" value="ATPase ASNA1"/>
    <property type="match status" value="1"/>
</dbReference>
<evidence type="ECO:0000313" key="11">
    <source>
        <dbReference type="EMBL" id="CAJ1949962.1"/>
    </source>
</evidence>
<name>A0AA86SAW0_9FABA</name>
<keyword evidence="7" id="KW-0067">ATP-binding</keyword>
<accession>A0AA86SAW0</accession>
<dbReference type="PANTHER" id="PTHR10803:SF3">
    <property type="entry name" value="ATPASE GET3"/>
    <property type="match status" value="1"/>
</dbReference>
<evidence type="ECO:0000256" key="1">
    <source>
        <dbReference type="ARBA" id="ARBA00011040"/>
    </source>
</evidence>
<comment type="subunit">
    <text evidence="8">Homodimer.</text>
</comment>
<dbReference type="EMBL" id="OY731401">
    <property type="protein sequence ID" value="CAJ1949962.1"/>
    <property type="molecule type" value="Genomic_DNA"/>
</dbReference>
<feature type="domain" description="ArsA/GET3 Anion-transporting ATPase-like" evidence="10">
    <location>
        <begin position="240"/>
        <end position="327"/>
    </location>
</feature>
<reference evidence="11" key="1">
    <citation type="submission" date="2023-10" db="EMBL/GenBank/DDBJ databases">
        <authorList>
            <person name="Domelevo Entfellner J.-B."/>
        </authorList>
    </citation>
    <scope>NUCLEOTIDE SEQUENCE</scope>
</reference>
<dbReference type="InterPro" id="IPR027417">
    <property type="entry name" value="P-loop_NTPase"/>
</dbReference>
<dbReference type="InterPro" id="IPR016300">
    <property type="entry name" value="ATPase_ArsA/GET3"/>
</dbReference>
<dbReference type="PANTHER" id="PTHR10803">
    <property type="entry name" value="ARSENICAL PUMP-DRIVING ATPASE ARSENITE-TRANSLOCATING ATPASE"/>
    <property type="match status" value="1"/>
</dbReference>
<organism evidence="11 12">
    <name type="scientific">Sphenostylis stenocarpa</name>
    <dbReference type="NCBI Taxonomy" id="92480"/>
    <lineage>
        <taxon>Eukaryota</taxon>
        <taxon>Viridiplantae</taxon>
        <taxon>Streptophyta</taxon>
        <taxon>Embryophyta</taxon>
        <taxon>Tracheophyta</taxon>
        <taxon>Spermatophyta</taxon>
        <taxon>Magnoliopsida</taxon>
        <taxon>eudicotyledons</taxon>
        <taxon>Gunneridae</taxon>
        <taxon>Pentapetalae</taxon>
        <taxon>rosids</taxon>
        <taxon>fabids</taxon>
        <taxon>Fabales</taxon>
        <taxon>Fabaceae</taxon>
        <taxon>Papilionoideae</taxon>
        <taxon>50 kb inversion clade</taxon>
        <taxon>NPAAA clade</taxon>
        <taxon>indigoferoid/millettioid clade</taxon>
        <taxon>Phaseoleae</taxon>
        <taxon>Sphenostylis</taxon>
    </lineage>
</organism>
<keyword evidence="9" id="KW-0175">Coiled coil</keyword>
<evidence type="ECO:0000256" key="4">
    <source>
        <dbReference type="ARBA" id="ARBA00022741"/>
    </source>
</evidence>
<proteinExistence type="inferred from homology"/>
<evidence type="ECO:0000256" key="5">
    <source>
        <dbReference type="ARBA" id="ARBA00022801"/>
    </source>
</evidence>
<feature type="coiled-coil region" evidence="9">
    <location>
        <begin position="342"/>
        <end position="369"/>
    </location>
</feature>
<gene>
    <name evidence="11" type="ORF">AYBTSS11_LOCUS13998</name>
</gene>
<dbReference type="GO" id="GO:0005524">
    <property type="term" value="F:ATP binding"/>
    <property type="evidence" value="ECO:0007669"/>
    <property type="project" value="UniProtKB-UniRule"/>
</dbReference>
<feature type="domain" description="ArsA/GET3 Anion-transporting ATPase-like" evidence="10">
    <location>
        <begin position="19"/>
        <end position="214"/>
    </location>
</feature>
<dbReference type="GO" id="GO:0016887">
    <property type="term" value="F:ATP hydrolysis activity"/>
    <property type="evidence" value="ECO:0007669"/>
    <property type="project" value="InterPro"/>
</dbReference>
<keyword evidence="4" id="KW-0547">Nucleotide-binding</keyword>
<protein>
    <recommendedName>
        <fullName evidence="10">ArsA/GET3 Anion-transporting ATPase-like domain-containing protein</fullName>
    </recommendedName>
</protein>
<dbReference type="GO" id="GO:0043529">
    <property type="term" value="C:GET complex"/>
    <property type="evidence" value="ECO:0007669"/>
    <property type="project" value="TreeGrafter"/>
</dbReference>
<evidence type="ECO:0000259" key="10">
    <source>
        <dbReference type="Pfam" id="PF02374"/>
    </source>
</evidence>
<feature type="active site" evidence="8">
    <location>
        <position position="55"/>
    </location>
</feature>
<comment type="similarity">
    <text evidence="1 8">Belongs to the arsA ATPase family.</text>
</comment>
<dbReference type="CDD" id="cd02035">
    <property type="entry name" value="ArsA"/>
    <property type="match status" value="1"/>
</dbReference>
<dbReference type="NCBIfam" id="TIGR00345">
    <property type="entry name" value="GET3_arsA_TRC40"/>
    <property type="match status" value="1"/>
</dbReference>
<evidence type="ECO:0000256" key="9">
    <source>
        <dbReference type="SAM" id="Coils"/>
    </source>
</evidence>
<dbReference type="InterPro" id="IPR027542">
    <property type="entry name" value="ATPase_ArsA/GET3_euk"/>
</dbReference>
<evidence type="ECO:0000256" key="7">
    <source>
        <dbReference type="ARBA" id="ARBA00022840"/>
    </source>
</evidence>
<dbReference type="Gene3D" id="3.40.50.300">
    <property type="entry name" value="P-loop containing nucleotide triphosphate hydrolases"/>
    <property type="match status" value="1"/>
</dbReference>